<dbReference type="Proteomes" id="UP000253551">
    <property type="component" value="Unassembled WGS sequence"/>
</dbReference>
<evidence type="ECO:0000313" key="2">
    <source>
        <dbReference type="EMBL" id="RCI02494.1"/>
    </source>
</evidence>
<organism evidence="2 3">
    <name type="scientific">Rhizopus stolonifer</name>
    <name type="common">Rhizopus nigricans</name>
    <dbReference type="NCBI Taxonomy" id="4846"/>
    <lineage>
        <taxon>Eukaryota</taxon>
        <taxon>Fungi</taxon>
        <taxon>Fungi incertae sedis</taxon>
        <taxon>Mucoromycota</taxon>
        <taxon>Mucoromycotina</taxon>
        <taxon>Mucoromycetes</taxon>
        <taxon>Mucorales</taxon>
        <taxon>Mucorineae</taxon>
        <taxon>Rhizopodaceae</taxon>
        <taxon>Rhizopus</taxon>
    </lineage>
</organism>
<proteinExistence type="predicted"/>
<feature type="non-terminal residue" evidence="2">
    <location>
        <position position="1"/>
    </location>
</feature>
<keyword evidence="3" id="KW-1185">Reference proteome</keyword>
<feature type="transmembrane region" description="Helical" evidence="1">
    <location>
        <begin position="35"/>
        <end position="56"/>
    </location>
</feature>
<comment type="caution">
    <text evidence="2">The sequence shown here is derived from an EMBL/GenBank/DDBJ whole genome shotgun (WGS) entry which is preliminary data.</text>
</comment>
<accession>A0A367KJT4</accession>
<protein>
    <submittedName>
        <fullName evidence="2">Uncharacterized protein</fullName>
    </submittedName>
</protein>
<keyword evidence="1" id="KW-0472">Membrane</keyword>
<name>A0A367KJT4_RHIST</name>
<evidence type="ECO:0000313" key="3">
    <source>
        <dbReference type="Proteomes" id="UP000253551"/>
    </source>
</evidence>
<reference evidence="2 3" key="1">
    <citation type="journal article" date="2018" name="G3 (Bethesda)">
        <title>Phylogenetic and Phylogenomic Definition of Rhizopus Species.</title>
        <authorList>
            <person name="Gryganskyi A.P."/>
            <person name="Golan J."/>
            <person name="Dolatabadi S."/>
            <person name="Mondo S."/>
            <person name="Robb S."/>
            <person name="Idnurm A."/>
            <person name="Muszewska A."/>
            <person name="Steczkiewicz K."/>
            <person name="Masonjones S."/>
            <person name="Liao H.L."/>
            <person name="Gajdeczka M.T."/>
            <person name="Anike F."/>
            <person name="Vuek A."/>
            <person name="Anishchenko I.M."/>
            <person name="Voigt K."/>
            <person name="de Hoog G.S."/>
            <person name="Smith M.E."/>
            <person name="Heitman J."/>
            <person name="Vilgalys R."/>
            <person name="Stajich J.E."/>
        </authorList>
    </citation>
    <scope>NUCLEOTIDE SEQUENCE [LARGE SCALE GENOMIC DNA]</scope>
    <source>
        <strain evidence="2 3">LSU 92-RS-03</strain>
    </source>
</reference>
<dbReference type="AlphaFoldDB" id="A0A367KJT4"/>
<keyword evidence="1" id="KW-0812">Transmembrane</keyword>
<dbReference type="EMBL" id="PJQM01001371">
    <property type="protein sequence ID" value="RCI02494.1"/>
    <property type="molecule type" value="Genomic_DNA"/>
</dbReference>
<keyword evidence="1" id="KW-1133">Transmembrane helix</keyword>
<evidence type="ECO:0000256" key="1">
    <source>
        <dbReference type="SAM" id="Phobius"/>
    </source>
</evidence>
<gene>
    <name evidence="2" type="ORF">CU098_000108</name>
</gene>
<sequence length="68" mass="6938">GGNGYSNTNGINSGYNNNGPSFSSNGYSDQGGSKVIIIVVCVIVGVALMAGGDAFFEFSADKMSDHKV</sequence>